<protein>
    <submittedName>
        <fullName evidence="3">Uncharacterized protein</fullName>
    </submittedName>
</protein>
<evidence type="ECO:0000256" key="1">
    <source>
        <dbReference type="SAM" id="Phobius"/>
    </source>
</evidence>
<reference evidence="3" key="1">
    <citation type="submission" date="2022-11" db="EMBL/GenBank/DDBJ databases">
        <title>Centuries of genome instability and evolution in soft-shell clam transmissible cancer (bioRxiv).</title>
        <authorList>
            <person name="Hart S.F.M."/>
            <person name="Yonemitsu M.A."/>
            <person name="Giersch R.M."/>
            <person name="Beal B.F."/>
            <person name="Arriagada G."/>
            <person name="Davis B.W."/>
            <person name="Ostrander E.A."/>
            <person name="Goff S.P."/>
            <person name="Metzger M.J."/>
        </authorList>
    </citation>
    <scope>NUCLEOTIDE SEQUENCE</scope>
    <source>
        <strain evidence="3">MELC-2E11</strain>
        <tissue evidence="3">Siphon/mantle</tissue>
    </source>
</reference>
<keyword evidence="2" id="KW-0732">Signal</keyword>
<keyword evidence="4" id="KW-1185">Reference proteome</keyword>
<keyword evidence="1" id="KW-0812">Transmembrane</keyword>
<accession>A0ABY7FFZ0</accession>
<keyword evidence="1" id="KW-1133">Transmembrane helix</keyword>
<organism evidence="3 4">
    <name type="scientific">Mya arenaria</name>
    <name type="common">Soft-shell clam</name>
    <dbReference type="NCBI Taxonomy" id="6604"/>
    <lineage>
        <taxon>Eukaryota</taxon>
        <taxon>Metazoa</taxon>
        <taxon>Spiralia</taxon>
        <taxon>Lophotrochozoa</taxon>
        <taxon>Mollusca</taxon>
        <taxon>Bivalvia</taxon>
        <taxon>Autobranchia</taxon>
        <taxon>Heteroconchia</taxon>
        <taxon>Euheterodonta</taxon>
        <taxon>Imparidentia</taxon>
        <taxon>Neoheterodontei</taxon>
        <taxon>Myida</taxon>
        <taxon>Myoidea</taxon>
        <taxon>Myidae</taxon>
        <taxon>Mya</taxon>
    </lineage>
</organism>
<keyword evidence="1" id="KW-0472">Membrane</keyword>
<dbReference type="Proteomes" id="UP001164746">
    <property type="component" value="Chromosome 11"/>
</dbReference>
<evidence type="ECO:0000313" key="3">
    <source>
        <dbReference type="EMBL" id="WAR19932.1"/>
    </source>
</evidence>
<feature type="signal peptide" evidence="2">
    <location>
        <begin position="1"/>
        <end position="28"/>
    </location>
</feature>
<name>A0ABY7FFZ0_MYAAR</name>
<gene>
    <name evidence="3" type="ORF">MAR_001770</name>
</gene>
<feature type="transmembrane region" description="Helical" evidence="1">
    <location>
        <begin position="121"/>
        <end position="144"/>
    </location>
</feature>
<feature type="chain" id="PRO_5047234201" evidence="2">
    <location>
        <begin position="29"/>
        <end position="229"/>
    </location>
</feature>
<dbReference type="EMBL" id="CP111022">
    <property type="protein sequence ID" value="WAR19932.1"/>
    <property type="molecule type" value="Genomic_DNA"/>
</dbReference>
<evidence type="ECO:0000313" key="4">
    <source>
        <dbReference type="Proteomes" id="UP001164746"/>
    </source>
</evidence>
<proteinExistence type="predicted"/>
<sequence length="229" mass="24917">MSPCTSMCQVVTMAIYLICFVGSHYCDANVNVLISKKLIDLSSLNKTIDGSQQTTERLNISTAYHVTISPAGTLTPSIATIQTSGVVSVTTTTSSVTLYSSVPTTSMAGDTVDGSPNEVSYVYPIIGCICIAIEVIILCGYFCYEKKRGVQYEKQRRPSVESGAREEVITAQTASPQKAAAPRASHVPTEEEVVQQDKDIFHSYWNLRYIDDVSAVCTPDKHLIQNTQS</sequence>
<evidence type="ECO:0000256" key="2">
    <source>
        <dbReference type="SAM" id="SignalP"/>
    </source>
</evidence>